<accession>A0ABV4R3M6</accession>
<sequence length="435" mass="47112">MSKHIAVVGGGISGIGAAFALHCAGARVELIESGDALGGRCGPTMFGDRPVMLGGKNIGRRYTEFRGFVAAMGDHPFEPFGINTSRIVDGRVRGLSSDNRLNGLRRVLLEMGTPRDTAKLVRYAVRARRSDTGRFLGDEYFAGLAGTADRKPLSAHFGAKMLENLIRPMTIRMNGAEPDEMYLGTFGTNIGMLDTYDQLTRGLQPVLDAFAEKVDVRLRATVRGLVVRDGRVTGLRISDGEGPAREHRYDGVVLALPAHAAAALVDDDAPTLGKLLSEVRYFPSTVVLVEYDRPVFGREVRAIALDGGPCSNIGAYGVEDRHIARYTFSGRLARPVPTPERLDGWLDETEEMLRPHLELAGATRVRRLVRSWEAAYCGYVPFHGEFLARLDAELAAVPGLTLAGDYRRGASLEACFRSGLDAAHAQLGDRTGTAA</sequence>
<proteinExistence type="predicted"/>
<dbReference type="PANTHER" id="PTHR42923">
    <property type="entry name" value="PROTOPORPHYRINOGEN OXIDASE"/>
    <property type="match status" value="1"/>
</dbReference>
<keyword evidence="3" id="KW-1185">Reference proteome</keyword>
<dbReference type="Pfam" id="PF01593">
    <property type="entry name" value="Amino_oxidase"/>
    <property type="match status" value="1"/>
</dbReference>
<reference evidence="2 3" key="1">
    <citation type="submission" date="2023-11" db="EMBL/GenBank/DDBJ databases">
        <title>Actinomadura monticuli sp. nov., isolated from volcanic ash.</title>
        <authorList>
            <person name="Lee S.D."/>
            <person name="Yang H."/>
            <person name="Kim I.S."/>
        </authorList>
    </citation>
    <scope>NUCLEOTIDE SEQUENCE [LARGE SCALE GENOMIC DNA]</scope>
    <source>
        <strain evidence="2 3">DSM 45346</strain>
    </source>
</reference>
<feature type="domain" description="Amine oxidase" evidence="1">
    <location>
        <begin position="12"/>
        <end position="424"/>
    </location>
</feature>
<dbReference type="InterPro" id="IPR050464">
    <property type="entry name" value="Zeta_carotene_desat/Oxidored"/>
</dbReference>
<evidence type="ECO:0000313" key="2">
    <source>
        <dbReference type="EMBL" id="MFA1557469.1"/>
    </source>
</evidence>
<protein>
    <submittedName>
        <fullName evidence="2">FAD-dependent oxidoreductase</fullName>
    </submittedName>
</protein>
<evidence type="ECO:0000313" key="3">
    <source>
        <dbReference type="Proteomes" id="UP001569904"/>
    </source>
</evidence>
<organism evidence="2 3">
    <name type="scientific">Actinomadura chokoriensis</name>
    <dbReference type="NCBI Taxonomy" id="454156"/>
    <lineage>
        <taxon>Bacteria</taxon>
        <taxon>Bacillati</taxon>
        <taxon>Actinomycetota</taxon>
        <taxon>Actinomycetes</taxon>
        <taxon>Streptosporangiales</taxon>
        <taxon>Thermomonosporaceae</taxon>
        <taxon>Actinomadura</taxon>
    </lineage>
</organism>
<name>A0ABV4R3M6_9ACTN</name>
<dbReference type="InterPro" id="IPR002937">
    <property type="entry name" value="Amino_oxidase"/>
</dbReference>
<dbReference type="Gene3D" id="3.50.50.60">
    <property type="entry name" value="FAD/NAD(P)-binding domain"/>
    <property type="match status" value="3"/>
</dbReference>
<evidence type="ECO:0000259" key="1">
    <source>
        <dbReference type="Pfam" id="PF01593"/>
    </source>
</evidence>
<gene>
    <name evidence="2" type="ORF">SM436_27630</name>
</gene>
<dbReference type="EMBL" id="JAXCEH010000021">
    <property type="protein sequence ID" value="MFA1557469.1"/>
    <property type="molecule type" value="Genomic_DNA"/>
</dbReference>
<dbReference type="RefSeq" id="WP_371944214.1">
    <property type="nucleotide sequence ID" value="NZ_JAXCEH010000021.1"/>
</dbReference>
<dbReference type="Proteomes" id="UP001569904">
    <property type="component" value="Unassembled WGS sequence"/>
</dbReference>
<dbReference type="Gene3D" id="3.90.660.10">
    <property type="match status" value="1"/>
</dbReference>
<comment type="caution">
    <text evidence="2">The sequence shown here is derived from an EMBL/GenBank/DDBJ whole genome shotgun (WGS) entry which is preliminary data.</text>
</comment>
<dbReference type="SUPFAM" id="SSF51905">
    <property type="entry name" value="FAD/NAD(P)-binding domain"/>
    <property type="match status" value="1"/>
</dbReference>
<dbReference type="InterPro" id="IPR036188">
    <property type="entry name" value="FAD/NAD-bd_sf"/>
</dbReference>